<protein>
    <recommendedName>
        <fullName evidence="5">Meckel syndrome type 1 protein</fullName>
    </recommendedName>
</protein>
<evidence type="ECO:0000313" key="3">
    <source>
        <dbReference type="EMBL" id="SEB82447.1"/>
    </source>
</evidence>
<keyword evidence="2" id="KW-0472">Membrane</keyword>
<feature type="compositionally biased region" description="Low complexity" evidence="1">
    <location>
        <begin position="315"/>
        <end position="340"/>
    </location>
</feature>
<evidence type="ECO:0000256" key="2">
    <source>
        <dbReference type="SAM" id="Phobius"/>
    </source>
</evidence>
<sequence>MQSTLKDADPHDIFAIEPSFTATRPDNAAAAPAPAAKGAAGQREPWFGPSLAPSSTPQVAPAATVTSVPPVTPIPVTAPPAAPEYSAASHDGRLDDIRLERAPRPTNKWAIRAFWFVFAIAGAMGTAAWQHYGHRVKQVVAEYVPQVEALTSLLPGKAAPAADQASPPAQAAAADQPAEAAPAAAPQEVAAAQPVAAAAPAAAAAPVAPATPADQTQLLQSMARDLASMGQQIEQLKTSIDQLKASQDQLTQRVARTTETRAVEPRPVAPRPRAAITPPPMAPRTAVASPPVRRSYPPNQAYPPTQAYIPPPPAASAAPLPAPVAAAPQAVAPRPVQSQPSSVVDADDNGPVVRPPMPLR</sequence>
<proteinExistence type="predicted"/>
<evidence type="ECO:0008006" key="5">
    <source>
        <dbReference type="Google" id="ProtNLM"/>
    </source>
</evidence>
<feature type="compositionally biased region" description="Low complexity" evidence="1">
    <location>
        <begin position="28"/>
        <end position="41"/>
    </location>
</feature>
<gene>
    <name evidence="3" type="ORF">SAMN05444164_0323</name>
</gene>
<name>A0A1H4MHV5_9BRAD</name>
<dbReference type="OrthoDB" id="8255077at2"/>
<evidence type="ECO:0000313" key="4">
    <source>
        <dbReference type="Proteomes" id="UP000198992"/>
    </source>
</evidence>
<keyword evidence="2" id="KW-0812">Transmembrane</keyword>
<keyword evidence="2" id="KW-1133">Transmembrane helix</keyword>
<reference evidence="3 4" key="1">
    <citation type="submission" date="2016-10" db="EMBL/GenBank/DDBJ databases">
        <authorList>
            <person name="de Groot N.N."/>
        </authorList>
    </citation>
    <scope>NUCLEOTIDE SEQUENCE [LARGE SCALE GENOMIC DNA]</scope>
    <source>
        <strain evidence="3 4">MT12</strain>
    </source>
</reference>
<feature type="region of interest" description="Disordered" evidence="1">
    <location>
        <begin position="159"/>
        <end position="186"/>
    </location>
</feature>
<dbReference type="RefSeq" id="WP_092113619.1">
    <property type="nucleotide sequence ID" value="NZ_FNTH01000001.1"/>
</dbReference>
<dbReference type="EMBL" id="FNTH01000001">
    <property type="protein sequence ID" value="SEB82447.1"/>
    <property type="molecule type" value="Genomic_DNA"/>
</dbReference>
<accession>A0A1H4MHV5</accession>
<organism evidence="3 4">
    <name type="scientific">Bradyrhizobium erythrophlei</name>
    <dbReference type="NCBI Taxonomy" id="1437360"/>
    <lineage>
        <taxon>Bacteria</taxon>
        <taxon>Pseudomonadati</taxon>
        <taxon>Pseudomonadota</taxon>
        <taxon>Alphaproteobacteria</taxon>
        <taxon>Hyphomicrobiales</taxon>
        <taxon>Nitrobacteraceae</taxon>
        <taxon>Bradyrhizobium</taxon>
    </lineage>
</organism>
<feature type="region of interest" description="Disordered" evidence="1">
    <location>
        <begin position="19"/>
        <end position="58"/>
    </location>
</feature>
<dbReference type="AlphaFoldDB" id="A0A1H4MHV5"/>
<evidence type="ECO:0000256" key="1">
    <source>
        <dbReference type="SAM" id="MobiDB-lite"/>
    </source>
</evidence>
<feature type="transmembrane region" description="Helical" evidence="2">
    <location>
        <begin position="109"/>
        <end position="129"/>
    </location>
</feature>
<dbReference type="Proteomes" id="UP000198992">
    <property type="component" value="Unassembled WGS sequence"/>
</dbReference>
<feature type="region of interest" description="Disordered" evidence="1">
    <location>
        <begin position="253"/>
        <end position="360"/>
    </location>
</feature>